<dbReference type="Proteomes" id="UP000094336">
    <property type="component" value="Unassembled WGS sequence"/>
</dbReference>
<keyword evidence="4 6" id="KW-1133">Transmembrane helix</keyword>
<evidence type="ECO:0000256" key="6">
    <source>
        <dbReference type="SAM" id="Phobius"/>
    </source>
</evidence>
<evidence type="ECO:0000313" key="7">
    <source>
        <dbReference type="EMBL" id="ODQ80779.1"/>
    </source>
</evidence>
<dbReference type="EMBL" id="KV454429">
    <property type="protein sequence ID" value="ODQ80779.1"/>
    <property type="molecule type" value="Genomic_DNA"/>
</dbReference>
<feature type="transmembrane region" description="Helical" evidence="6">
    <location>
        <begin position="38"/>
        <end position="55"/>
    </location>
</feature>
<evidence type="ECO:0000256" key="4">
    <source>
        <dbReference type="ARBA" id="ARBA00022989"/>
    </source>
</evidence>
<dbReference type="RefSeq" id="XP_018986107.1">
    <property type="nucleotide sequence ID" value="XM_019128580.1"/>
</dbReference>
<feature type="transmembrane region" description="Helical" evidence="6">
    <location>
        <begin position="301"/>
        <end position="321"/>
    </location>
</feature>
<name>A0A1E3QSV8_9ASCO</name>
<feature type="transmembrane region" description="Helical" evidence="6">
    <location>
        <begin position="110"/>
        <end position="127"/>
    </location>
</feature>
<dbReference type="InterPro" id="IPR036259">
    <property type="entry name" value="MFS_trans_sf"/>
</dbReference>
<feature type="transmembrane region" description="Helical" evidence="6">
    <location>
        <begin position="435"/>
        <end position="457"/>
    </location>
</feature>
<keyword evidence="5 6" id="KW-0472">Membrane</keyword>
<dbReference type="GeneID" id="30146433"/>
<gene>
    <name evidence="7" type="ORF">BABINDRAFT_160991</name>
</gene>
<feature type="transmembrane region" description="Helical" evidence="6">
    <location>
        <begin position="152"/>
        <end position="175"/>
    </location>
</feature>
<dbReference type="AlphaFoldDB" id="A0A1E3QSV8"/>
<dbReference type="Pfam" id="PF03209">
    <property type="entry name" value="PUCC"/>
    <property type="match status" value="1"/>
</dbReference>
<dbReference type="PANTHER" id="PTHR19432">
    <property type="entry name" value="SUGAR TRANSPORTER"/>
    <property type="match status" value="1"/>
</dbReference>
<reference evidence="8" key="1">
    <citation type="submission" date="2016-05" db="EMBL/GenBank/DDBJ databases">
        <title>Comparative genomics of biotechnologically important yeasts.</title>
        <authorList>
            <consortium name="DOE Joint Genome Institute"/>
            <person name="Riley R."/>
            <person name="Haridas S."/>
            <person name="Wolfe K.H."/>
            <person name="Lopes M.R."/>
            <person name="Hittinger C.T."/>
            <person name="Goker M."/>
            <person name="Salamov A."/>
            <person name="Wisecaver J."/>
            <person name="Long T.M."/>
            <person name="Aerts A.L."/>
            <person name="Barry K."/>
            <person name="Choi C."/>
            <person name="Clum A."/>
            <person name="Coughlan A.Y."/>
            <person name="Deshpande S."/>
            <person name="Douglass A.P."/>
            <person name="Hanson S.J."/>
            <person name="Klenk H.-P."/>
            <person name="Labutti K."/>
            <person name="Lapidus A."/>
            <person name="Lindquist E."/>
            <person name="Lipzen A."/>
            <person name="Meier-Kolthoff J.P."/>
            <person name="Ohm R.A."/>
            <person name="Otillar R.P."/>
            <person name="Pangilinan J."/>
            <person name="Peng Y."/>
            <person name="Rokas A."/>
            <person name="Rosa C.A."/>
            <person name="Scheuner C."/>
            <person name="Sibirny A.A."/>
            <person name="Slot J.C."/>
            <person name="Stielow J.B."/>
            <person name="Sun H."/>
            <person name="Kurtzman C.P."/>
            <person name="Blackwell M."/>
            <person name="Grigoriev I.V."/>
            <person name="Jeffries T.W."/>
        </authorList>
    </citation>
    <scope>NUCLEOTIDE SEQUENCE [LARGE SCALE GENOMIC DNA]</scope>
    <source>
        <strain evidence="8">NRRL Y-12698</strain>
    </source>
</reference>
<evidence type="ECO:0000256" key="5">
    <source>
        <dbReference type="ARBA" id="ARBA00023136"/>
    </source>
</evidence>
<feature type="transmembrane region" description="Helical" evidence="6">
    <location>
        <begin position="411"/>
        <end position="429"/>
    </location>
</feature>
<dbReference type="STRING" id="984486.A0A1E3QSV8"/>
<comment type="subcellular location">
    <subcellularLocation>
        <location evidence="1">Membrane</location>
        <topology evidence="1">Multi-pass membrane protein</topology>
    </subcellularLocation>
</comment>
<keyword evidence="8" id="KW-1185">Reference proteome</keyword>
<protein>
    <recommendedName>
        <fullName evidence="9">Major facilitator superfamily (MFS) profile domain-containing protein</fullName>
    </recommendedName>
</protein>
<organism evidence="7 8">
    <name type="scientific">Babjeviella inositovora NRRL Y-12698</name>
    <dbReference type="NCBI Taxonomy" id="984486"/>
    <lineage>
        <taxon>Eukaryota</taxon>
        <taxon>Fungi</taxon>
        <taxon>Dikarya</taxon>
        <taxon>Ascomycota</taxon>
        <taxon>Saccharomycotina</taxon>
        <taxon>Pichiomycetes</taxon>
        <taxon>Serinales incertae sedis</taxon>
        <taxon>Babjeviella</taxon>
    </lineage>
</organism>
<dbReference type="PANTHER" id="PTHR19432:SF35">
    <property type="entry name" value="SOLUTE CARRIER FAMILY 45 MEMBER 3 ISOFORM X1"/>
    <property type="match status" value="1"/>
</dbReference>
<dbReference type="Gene3D" id="1.20.1250.20">
    <property type="entry name" value="MFS general substrate transporter like domains"/>
    <property type="match status" value="1"/>
</dbReference>
<sequence>MLAEIDSPDTEPSEVFTDTDSTMNIESLESLINPVRSLGYLLLLTVTIGGLQLAWCTEFSSGTPFLLSLGVSKHTLALIWIAGPLSGTLGQPMAGILSDNCTYHGGRRKPFIWAGCIATTFSLWYLSHSTEIVGWFLRSTDESYIKSKTIPFAAFGIYLLDFSISCIQAAVRAFIVDNVPTSQQQIANAWAARMIGAFNIFGYFLGSIKLTEVLPSFLGNNQFKVLSSCAALTLIVTTVASTSYIQERNPRTDALIKQEHRKQRKVMQTMGLNPDKLTFTSTVELFFKQTLSSIMRLPPQVAMINWVEFCAWVGYFPMLFYTTTYVGDLYTHEVLAGRPLSDLLPDERTALAEGATRRGSVALLWQAIITLAIDLLLPVLIKPHGGRKEPVADGILARTQEYLDRVSVRNIWLASHVVFVLCMVSTFLIDSSTKAIVMVGFLGIPWGTALWAPFVLISEEIGRIKEIKARAALSPELHANVRMDDFGETPLLHTISDSLQLPSLGYKVLAERYSHYVCEPGIVLGVHNMFVALPQMISSLVSSLLFKMLSSGSATESSDSVGWVFRFGGVVTIGAIMFNLKVRGWDELQEDDERYVKEHGDIQLG</sequence>
<keyword evidence="2" id="KW-0813">Transport</keyword>
<dbReference type="GO" id="GO:0005886">
    <property type="term" value="C:plasma membrane"/>
    <property type="evidence" value="ECO:0007669"/>
    <property type="project" value="TreeGrafter"/>
</dbReference>
<feature type="transmembrane region" description="Helical" evidence="6">
    <location>
        <begin position="225"/>
        <end position="245"/>
    </location>
</feature>
<evidence type="ECO:0008006" key="9">
    <source>
        <dbReference type="Google" id="ProtNLM"/>
    </source>
</evidence>
<proteinExistence type="predicted"/>
<evidence type="ECO:0000313" key="8">
    <source>
        <dbReference type="Proteomes" id="UP000094336"/>
    </source>
</evidence>
<feature type="transmembrane region" description="Helical" evidence="6">
    <location>
        <begin position="363"/>
        <end position="381"/>
    </location>
</feature>
<keyword evidence="3 6" id="KW-0812">Transmembrane</keyword>
<evidence type="ECO:0000256" key="1">
    <source>
        <dbReference type="ARBA" id="ARBA00004141"/>
    </source>
</evidence>
<feature type="transmembrane region" description="Helical" evidence="6">
    <location>
        <begin position="530"/>
        <end position="549"/>
    </location>
</feature>
<dbReference type="OrthoDB" id="28755at2759"/>
<dbReference type="GO" id="GO:0008506">
    <property type="term" value="F:sucrose:proton symporter activity"/>
    <property type="evidence" value="ECO:0007669"/>
    <property type="project" value="TreeGrafter"/>
</dbReference>
<feature type="transmembrane region" description="Helical" evidence="6">
    <location>
        <begin position="187"/>
        <end position="205"/>
    </location>
</feature>
<accession>A0A1E3QSV8</accession>
<evidence type="ECO:0000256" key="3">
    <source>
        <dbReference type="ARBA" id="ARBA00022692"/>
    </source>
</evidence>
<evidence type="ECO:0000256" key="2">
    <source>
        <dbReference type="ARBA" id="ARBA00022448"/>
    </source>
</evidence>
<feature type="transmembrane region" description="Helical" evidence="6">
    <location>
        <begin position="561"/>
        <end position="580"/>
    </location>
</feature>
<dbReference type="SUPFAM" id="SSF103473">
    <property type="entry name" value="MFS general substrate transporter"/>
    <property type="match status" value="2"/>
</dbReference>
<dbReference type="InterPro" id="IPR004896">
    <property type="entry name" value="PucC-rel"/>
</dbReference>
<feature type="transmembrane region" description="Helical" evidence="6">
    <location>
        <begin position="75"/>
        <end position="98"/>
    </location>
</feature>